<feature type="compositionally biased region" description="Low complexity" evidence="1">
    <location>
        <begin position="55"/>
        <end position="64"/>
    </location>
</feature>
<feature type="compositionally biased region" description="Basic residues" evidence="1">
    <location>
        <begin position="132"/>
        <end position="144"/>
    </location>
</feature>
<feature type="compositionally biased region" description="Polar residues" evidence="1">
    <location>
        <begin position="120"/>
        <end position="131"/>
    </location>
</feature>
<keyword evidence="4" id="KW-1185">Reference proteome</keyword>
<evidence type="ECO:0000256" key="1">
    <source>
        <dbReference type="SAM" id="MobiDB-lite"/>
    </source>
</evidence>
<proteinExistence type="predicted"/>
<organism evidence="3 4">
    <name type="scientific">Anabaena azotica FACHB-119</name>
    <dbReference type="NCBI Taxonomy" id="947527"/>
    <lineage>
        <taxon>Bacteria</taxon>
        <taxon>Bacillati</taxon>
        <taxon>Cyanobacteriota</taxon>
        <taxon>Cyanophyceae</taxon>
        <taxon>Nostocales</taxon>
        <taxon>Nostocaceae</taxon>
        <taxon>Anabaena</taxon>
        <taxon>Anabaena azotica</taxon>
    </lineage>
</organism>
<keyword evidence="2" id="KW-0812">Transmembrane</keyword>
<comment type="caution">
    <text evidence="3">The sequence shown here is derived from an EMBL/GenBank/DDBJ whole genome shotgun (WGS) entry which is preliminary data.</text>
</comment>
<evidence type="ECO:0000313" key="4">
    <source>
        <dbReference type="Proteomes" id="UP000661112"/>
    </source>
</evidence>
<feature type="region of interest" description="Disordered" evidence="1">
    <location>
        <begin position="105"/>
        <end position="144"/>
    </location>
</feature>
<keyword evidence="2" id="KW-1133">Transmembrane helix</keyword>
<keyword evidence="2" id="KW-0472">Membrane</keyword>
<name>A0ABR8DEJ5_9NOST</name>
<dbReference type="Proteomes" id="UP000661112">
    <property type="component" value="Unassembled WGS sequence"/>
</dbReference>
<protein>
    <submittedName>
        <fullName evidence="3">Uncharacterized protein</fullName>
    </submittedName>
</protein>
<evidence type="ECO:0000256" key="2">
    <source>
        <dbReference type="SAM" id="Phobius"/>
    </source>
</evidence>
<evidence type="ECO:0000313" key="3">
    <source>
        <dbReference type="EMBL" id="MBD2505054.1"/>
    </source>
</evidence>
<feature type="region of interest" description="Disordered" evidence="1">
    <location>
        <begin position="41"/>
        <end position="91"/>
    </location>
</feature>
<sequence length="144" mass="15948">MDIQNILNIAIQVIVMGFVSLMLFDFADRLWGVPMPPASWQPPVIEPATAPQPNPQQEIPQISPASAPQFEEIPDPWTLQPQSPHHAVSASSEVIVPFPTIRLLPPAKVQPTKPKRTKAKSSTPRKSASTPKRQRQPKPRMKAV</sequence>
<reference evidence="3 4" key="1">
    <citation type="journal article" date="2020" name="ISME J.">
        <title>Comparative genomics reveals insights into cyanobacterial evolution and habitat adaptation.</title>
        <authorList>
            <person name="Chen M.Y."/>
            <person name="Teng W.K."/>
            <person name="Zhao L."/>
            <person name="Hu C.X."/>
            <person name="Zhou Y.K."/>
            <person name="Han B.P."/>
            <person name="Song L.R."/>
            <person name="Shu W.S."/>
        </authorList>
    </citation>
    <scope>NUCLEOTIDE SEQUENCE [LARGE SCALE GENOMIC DNA]</scope>
    <source>
        <strain evidence="3 4">FACHB-119</strain>
    </source>
</reference>
<gene>
    <name evidence="3" type="ORF">H6G83_31380</name>
</gene>
<feature type="transmembrane region" description="Helical" evidence="2">
    <location>
        <begin position="6"/>
        <end position="27"/>
    </location>
</feature>
<dbReference type="EMBL" id="JACJSG010000068">
    <property type="protein sequence ID" value="MBD2505054.1"/>
    <property type="molecule type" value="Genomic_DNA"/>
</dbReference>
<accession>A0ABR8DEJ5</accession>